<dbReference type="InterPro" id="IPR039058">
    <property type="entry name" value="Yippee_fam"/>
</dbReference>
<proteinExistence type="inferred from homology"/>
<dbReference type="VEuPathDB" id="VectorBase:ACUA015944"/>
<evidence type="ECO:0000256" key="1">
    <source>
        <dbReference type="ARBA" id="ARBA00005613"/>
    </source>
</evidence>
<keyword evidence="3" id="KW-0862">Zinc</keyword>
<dbReference type="EMBL" id="AXCM01011319">
    <property type="status" value="NOT_ANNOTATED_CDS"/>
    <property type="molecule type" value="Genomic_DNA"/>
</dbReference>
<evidence type="ECO:0000256" key="3">
    <source>
        <dbReference type="ARBA" id="ARBA00022833"/>
    </source>
</evidence>
<evidence type="ECO:0000256" key="2">
    <source>
        <dbReference type="ARBA" id="ARBA00022723"/>
    </source>
</evidence>
<comment type="similarity">
    <text evidence="1 4">Belongs to the yippee family.</text>
</comment>
<dbReference type="PANTHER" id="PTHR13848">
    <property type="entry name" value="PROTEIN YIPPEE-LIKE CG15309-RELATED"/>
    <property type="match status" value="1"/>
</dbReference>
<dbReference type="InterPro" id="IPR004910">
    <property type="entry name" value="Yippee/Mis18/Cereblon"/>
</dbReference>
<evidence type="ECO:0000313" key="7">
    <source>
        <dbReference type="Proteomes" id="UP000075883"/>
    </source>
</evidence>
<dbReference type="Proteomes" id="UP000075883">
    <property type="component" value="Unassembled WGS sequence"/>
</dbReference>
<name>A0A182ME03_9DIPT</name>
<evidence type="ECO:0000256" key="4">
    <source>
        <dbReference type="RuleBase" id="RU110713"/>
    </source>
</evidence>
<dbReference type="EnsemblMetazoa" id="ACUA015944-RA">
    <property type="protein sequence ID" value="ACUA015944-PA"/>
    <property type="gene ID" value="ACUA015944"/>
</dbReference>
<keyword evidence="7" id="KW-1185">Reference proteome</keyword>
<dbReference type="Pfam" id="PF03226">
    <property type="entry name" value="Yippee-Mis18"/>
    <property type="match status" value="1"/>
</dbReference>
<dbReference type="STRING" id="139723.A0A182ME03"/>
<reference evidence="7" key="1">
    <citation type="submission" date="2013-09" db="EMBL/GenBank/DDBJ databases">
        <title>The Genome Sequence of Anopheles culicifacies species A.</title>
        <authorList>
            <consortium name="The Broad Institute Genomics Platform"/>
            <person name="Neafsey D.E."/>
            <person name="Besansky N."/>
            <person name="Howell P."/>
            <person name="Walton C."/>
            <person name="Young S.K."/>
            <person name="Zeng Q."/>
            <person name="Gargeya S."/>
            <person name="Fitzgerald M."/>
            <person name="Haas B."/>
            <person name="Abouelleil A."/>
            <person name="Allen A.W."/>
            <person name="Alvarado L."/>
            <person name="Arachchi H.M."/>
            <person name="Berlin A.M."/>
            <person name="Chapman S.B."/>
            <person name="Gainer-Dewar J."/>
            <person name="Goldberg J."/>
            <person name="Griggs A."/>
            <person name="Gujja S."/>
            <person name="Hansen M."/>
            <person name="Howarth C."/>
            <person name="Imamovic A."/>
            <person name="Ireland A."/>
            <person name="Larimer J."/>
            <person name="McCowan C."/>
            <person name="Murphy C."/>
            <person name="Pearson M."/>
            <person name="Poon T.W."/>
            <person name="Priest M."/>
            <person name="Roberts A."/>
            <person name="Saif S."/>
            <person name="Shea T."/>
            <person name="Sisk P."/>
            <person name="Sykes S."/>
            <person name="Wortman J."/>
            <person name="Nusbaum C."/>
            <person name="Birren B."/>
        </authorList>
    </citation>
    <scope>NUCLEOTIDE SEQUENCE [LARGE SCALE GENOMIC DNA]</scope>
    <source>
        <strain evidence="7">A-37</strain>
    </source>
</reference>
<accession>A0A182ME03</accession>
<dbReference type="InterPro" id="IPR034751">
    <property type="entry name" value="Yippee"/>
</dbReference>
<sequence length="135" mass="15830">MGKTFREHTNGQRLYNCAVCNANLTNWDELISTRFRGTTGPAYLFKRVVNLTYSEVQCRLMNTGHHLVRDVMCKNCTVKLGWMYEFTMHKLQQYRCRPTNLLLLNIMYRYKEGAVLLEQSLIVQAKGFPDDENLQ</sequence>
<evidence type="ECO:0000259" key="5">
    <source>
        <dbReference type="PROSITE" id="PS51792"/>
    </source>
</evidence>
<keyword evidence="2" id="KW-0479">Metal-binding</keyword>
<reference evidence="6" key="2">
    <citation type="submission" date="2020-05" db="UniProtKB">
        <authorList>
            <consortium name="EnsemblMetazoa"/>
        </authorList>
    </citation>
    <scope>IDENTIFICATION</scope>
    <source>
        <strain evidence="6">A-37</strain>
    </source>
</reference>
<dbReference type="AlphaFoldDB" id="A0A182ME03"/>
<feature type="domain" description="Yippee" evidence="5">
    <location>
        <begin position="13"/>
        <end position="110"/>
    </location>
</feature>
<protein>
    <recommendedName>
        <fullName evidence="4">Protein yippee-like</fullName>
    </recommendedName>
</protein>
<dbReference type="PROSITE" id="PS51792">
    <property type="entry name" value="YIPPEE"/>
    <property type="match status" value="1"/>
</dbReference>
<evidence type="ECO:0000313" key="6">
    <source>
        <dbReference type="EnsemblMetazoa" id="ACUA015944-PA"/>
    </source>
</evidence>
<organism evidence="6 7">
    <name type="scientific">Anopheles culicifacies</name>
    <dbReference type="NCBI Taxonomy" id="139723"/>
    <lineage>
        <taxon>Eukaryota</taxon>
        <taxon>Metazoa</taxon>
        <taxon>Ecdysozoa</taxon>
        <taxon>Arthropoda</taxon>
        <taxon>Hexapoda</taxon>
        <taxon>Insecta</taxon>
        <taxon>Pterygota</taxon>
        <taxon>Neoptera</taxon>
        <taxon>Endopterygota</taxon>
        <taxon>Diptera</taxon>
        <taxon>Nematocera</taxon>
        <taxon>Culicoidea</taxon>
        <taxon>Culicidae</taxon>
        <taxon>Anophelinae</taxon>
        <taxon>Anopheles</taxon>
        <taxon>culicifacies species complex</taxon>
    </lineage>
</organism>